<evidence type="ECO:0000256" key="2">
    <source>
        <dbReference type="ARBA" id="ARBA00008872"/>
    </source>
</evidence>
<comment type="similarity">
    <text evidence="2">Belongs to the Orn/Lys/Arg decarboxylase class-II family.</text>
</comment>
<keyword evidence="7" id="KW-1185">Reference proteome</keyword>
<dbReference type="SUPFAM" id="SSF50621">
    <property type="entry name" value="Alanine racemase C-terminal domain-like"/>
    <property type="match status" value="1"/>
</dbReference>
<accession>A0ABR5W892</accession>
<dbReference type="PANTHER" id="PTHR11482">
    <property type="entry name" value="ARGININE/DIAMINOPIMELATE/ORNITHINE DECARBOXYLASE"/>
    <property type="match status" value="1"/>
</dbReference>
<name>A0ABR5W892_9VIBR</name>
<dbReference type="PANTHER" id="PTHR11482:SF6">
    <property type="entry name" value="ORNITHINE DECARBOXYLASE 1-RELATED"/>
    <property type="match status" value="1"/>
</dbReference>
<gene>
    <name evidence="6" type="ORF">ATY35_01295</name>
</gene>
<dbReference type="InterPro" id="IPR029066">
    <property type="entry name" value="PLP-binding_barrel"/>
</dbReference>
<dbReference type="CDD" id="cd00622">
    <property type="entry name" value="PLPDE_III_ODC"/>
    <property type="match status" value="1"/>
</dbReference>
<dbReference type="InterPro" id="IPR002433">
    <property type="entry name" value="Orn_de-COase"/>
</dbReference>
<dbReference type="EMBL" id="LOBP01000001">
    <property type="protein sequence ID" value="KYN91245.1"/>
    <property type="molecule type" value="Genomic_DNA"/>
</dbReference>
<dbReference type="InterPro" id="IPR000183">
    <property type="entry name" value="Orn/DAP/Arg_de-COase"/>
</dbReference>
<dbReference type="Gene3D" id="3.20.20.10">
    <property type="entry name" value="Alanine racemase"/>
    <property type="match status" value="1"/>
</dbReference>
<dbReference type="InterPro" id="IPR009006">
    <property type="entry name" value="Ala_racemase/Decarboxylase_C"/>
</dbReference>
<comment type="cofactor">
    <cofactor evidence="1">
        <name>pyridoxal 5'-phosphate</name>
        <dbReference type="ChEBI" id="CHEBI:597326"/>
    </cofactor>
</comment>
<organism evidence="6 7">
    <name type="scientific">Vibrio cidicii</name>
    <dbReference type="NCBI Taxonomy" id="1763883"/>
    <lineage>
        <taxon>Bacteria</taxon>
        <taxon>Pseudomonadati</taxon>
        <taxon>Pseudomonadota</taxon>
        <taxon>Gammaproteobacteria</taxon>
        <taxon>Vibrionales</taxon>
        <taxon>Vibrionaceae</taxon>
        <taxon>Vibrio</taxon>
    </lineage>
</organism>
<reference evidence="6 7" key="1">
    <citation type="submission" date="2015-12" db="EMBL/GenBank/DDBJ databases">
        <authorList>
            <person name="Tarr C.L."/>
            <person name="Gladney L.M."/>
        </authorList>
    </citation>
    <scope>NUCLEOTIDE SEQUENCE [LARGE SCALE GENOMIC DNA]</scope>
    <source>
        <strain evidence="6 7">1048-83</strain>
    </source>
</reference>
<dbReference type="PROSITE" id="PS00879">
    <property type="entry name" value="ODR_DC_2_2"/>
    <property type="match status" value="1"/>
</dbReference>
<feature type="domain" description="Orn/DAP/Arg decarboxylase 2 N-terminal" evidence="5">
    <location>
        <begin position="43"/>
        <end position="275"/>
    </location>
</feature>
<evidence type="ECO:0000256" key="3">
    <source>
        <dbReference type="ARBA" id="ARBA00022898"/>
    </source>
</evidence>
<evidence type="ECO:0000256" key="4">
    <source>
        <dbReference type="ARBA" id="ARBA00023239"/>
    </source>
</evidence>
<dbReference type="SUPFAM" id="SSF51419">
    <property type="entry name" value="PLP-binding barrel"/>
    <property type="match status" value="1"/>
</dbReference>
<dbReference type="InterPro" id="IPR022657">
    <property type="entry name" value="De-COase2_CS"/>
</dbReference>
<comment type="caution">
    <text evidence="6">The sequence shown here is derived from an EMBL/GenBank/DDBJ whole genome shotgun (WGS) entry which is preliminary data.</text>
</comment>
<keyword evidence="3" id="KW-0663">Pyridoxal phosphate</keyword>
<evidence type="ECO:0000259" key="5">
    <source>
        <dbReference type="Pfam" id="PF02784"/>
    </source>
</evidence>
<proteinExistence type="inferred from homology"/>
<evidence type="ECO:0000313" key="6">
    <source>
        <dbReference type="EMBL" id="KYN91245.1"/>
    </source>
</evidence>
<evidence type="ECO:0000313" key="7">
    <source>
        <dbReference type="Proteomes" id="UP000075609"/>
    </source>
</evidence>
<dbReference type="PRINTS" id="PR01179">
    <property type="entry name" value="ODADCRBXLASE"/>
</dbReference>
<dbReference type="Pfam" id="PF02784">
    <property type="entry name" value="Orn_Arg_deC_N"/>
    <property type="match status" value="1"/>
</dbReference>
<dbReference type="PRINTS" id="PR01182">
    <property type="entry name" value="ORNDCRBXLASE"/>
</dbReference>
<dbReference type="InterPro" id="IPR022644">
    <property type="entry name" value="De-COase2_N"/>
</dbReference>
<dbReference type="Proteomes" id="UP000075609">
    <property type="component" value="Unassembled WGS sequence"/>
</dbReference>
<keyword evidence="4" id="KW-0456">Lyase</keyword>
<protein>
    <submittedName>
        <fullName evidence="6">Ornithine decarboxylase</fullName>
    </submittedName>
</protein>
<sequence>MAHSAFGFQSISSPALSNDDIALIESSVEQFGAPLLLLDCDIIRQQYRALKNALPGVTLHYALKPLPHPVVVRTLLAEGASFDLATSGEVDLVAQEGVPAELTIHTHPIKRDADIRDALAYGCNVFVVDNLNELAKFKAYSEEVELLVRLSFRNSEAFADLSKKFGCSPEQALTIIETAQAWNIRIKGLSFHVGSQTTNPHKYVEAIHTCHRVMQQVVDMGLPALSTLDIGGGFPVNYTQQVMPIDEFCAPINQALNELPDTVHVLAEPGRFICAPAVTSVASVMGQAEREGQIWYYLDDGIYGSFSGLMFDDAKYPLVTIKQGGELLPSVLSGPTCDSVDVIAENIMLPKLENGDLVIGRTMGAYTSATATDFNFFKRAQTIALNEQVENSERLIG</sequence>
<evidence type="ECO:0000256" key="1">
    <source>
        <dbReference type="ARBA" id="ARBA00001933"/>
    </source>
</evidence>
<dbReference type="RefSeq" id="WP_061898861.1">
    <property type="nucleotide sequence ID" value="NZ_CAXYEW010000001.1"/>
</dbReference>
<dbReference type="Gene3D" id="2.40.37.10">
    <property type="entry name" value="Lyase, Ornithine Decarboxylase, Chain A, domain 1"/>
    <property type="match status" value="1"/>
</dbReference>